<evidence type="ECO:0000313" key="3">
    <source>
        <dbReference type="EMBL" id="KKB58329.1"/>
    </source>
</evidence>
<dbReference type="STRING" id="1203610.HMPREF1536_01204"/>
<dbReference type="HOGENOM" id="CLU_082049_0_0_10"/>
<evidence type="ECO:0000259" key="2">
    <source>
        <dbReference type="Pfam" id="PF13568"/>
    </source>
</evidence>
<keyword evidence="1" id="KW-0732">Signal</keyword>
<dbReference type="Proteomes" id="UP000033035">
    <property type="component" value="Unassembled WGS sequence"/>
</dbReference>
<evidence type="ECO:0000313" key="4">
    <source>
        <dbReference type="Proteomes" id="UP000033035"/>
    </source>
</evidence>
<dbReference type="InterPro" id="IPR011250">
    <property type="entry name" value="OMP/PagP_B-barrel"/>
</dbReference>
<dbReference type="PATRIC" id="fig|1203610.3.peg.1227"/>
<gene>
    <name evidence="3" type="ORF">HMPREF1536_01204</name>
</gene>
<proteinExistence type="predicted"/>
<accession>A0A0F5JKU0</accession>
<dbReference type="SUPFAM" id="SSF56925">
    <property type="entry name" value="OMPA-like"/>
    <property type="match status" value="1"/>
</dbReference>
<dbReference type="Pfam" id="PF13568">
    <property type="entry name" value="OMP_b-brl_2"/>
    <property type="match status" value="1"/>
</dbReference>
<dbReference type="AlphaFoldDB" id="A0A0F5JKU0"/>
<feature type="chain" id="PRO_5002489609" description="Outer membrane protein beta-barrel domain-containing protein" evidence="1">
    <location>
        <begin position="20"/>
        <end position="206"/>
    </location>
</feature>
<sequence>MKRWIMFVVVLLVSVQVNAQEFSFIPKAGLNLANLTPYGADMRPGLNIGVAGEYRFSSRFALEPGLYYSMQGYQYDDKGVTSKLKCDYLNIPVYVKAYLFKGFNVFAGPQLGINVRANVSDMVVSDMPGYRKQITGNIRENVNKVDFSLGVGAGYLFDCGLVVSANYNIGLTNIFKDAGGLSDSMYDNTSNNGVIQINVGWCFRMK</sequence>
<feature type="domain" description="Outer membrane protein beta-barrel" evidence="2">
    <location>
        <begin position="19"/>
        <end position="175"/>
    </location>
</feature>
<feature type="signal peptide" evidence="1">
    <location>
        <begin position="1"/>
        <end position="19"/>
    </location>
</feature>
<protein>
    <recommendedName>
        <fullName evidence="2">Outer membrane protein beta-barrel domain-containing protein</fullName>
    </recommendedName>
</protein>
<organism evidence="3 4">
    <name type="scientific">Parabacteroides gordonii MS-1 = DSM 23371</name>
    <dbReference type="NCBI Taxonomy" id="1203610"/>
    <lineage>
        <taxon>Bacteria</taxon>
        <taxon>Pseudomonadati</taxon>
        <taxon>Bacteroidota</taxon>
        <taxon>Bacteroidia</taxon>
        <taxon>Bacteroidales</taxon>
        <taxon>Tannerellaceae</taxon>
        <taxon>Parabacteroides</taxon>
    </lineage>
</organism>
<dbReference type="InterPro" id="IPR025665">
    <property type="entry name" value="Beta-barrel_OMP_2"/>
</dbReference>
<evidence type="ECO:0000256" key="1">
    <source>
        <dbReference type="SAM" id="SignalP"/>
    </source>
</evidence>
<name>A0A0F5JKU0_9BACT</name>
<comment type="caution">
    <text evidence="3">The sequence shown here is derived from an EMBL/GenBank/DDBJ whole genome shotgun (WGS) entry which is preliminary data.</text>
</comment>
<keyword evidence="4" id="KW-1185">Reference proteome</keyword>
<dbReference type="EMBL" id="AQHW01000009">
    <property type="protein sequence ID" value="KKB58329.1"/>
    <property type="molecule type" value="Genomic_DNA"/>
</dbReference>
<reference evidence="3 4" key="1">
    <citation type="submission" date="2013-04" db="EMBL/GenBank/DDBJ databases">
        <title>The Genome Sequence of Parabacteroides gordonii DSM 23371.</title>
        <authorList>
            <consortium name="The Broad Institute Genomics Platform"/>
            <person name="Earl A."/>
            <person name="Ward D."/>
            <person name="Feldgarden M."/>
            <person name="Gevers D."/>
            <person name="Martens E."/>
            <person name="Sakamoto M."/>
            <person name="Benno Y."/>
            <person name="Suzuki N."/>
            <person name="Matsunaga N."/>
            <person name="Koshihara K."/>
            <person name="Seki M."/>
            <person name="Komiya H."/>
            <person name="Walker B."/>
            <person name="Young S."/>
            <person name="Zeng Q."/>
            <person name="Gargeya S."/>
            <person name="Fitzgerald M."/>
            <person name="Haas B."/>
            <person name="Abouelleil A."/>
            <person name="Allen A.W."/>
            <person name="Alvarado L."/>
            <person name="Arachchi H.M."/>
            <person name="Berlin A.M."/>
            <person name="Chapman S.B."/>
            <person name="Gainer-Dewar J."/>
            <person name="Goldberg J."/>
            <person name="Griggs A."/>
            <person name="Gujja S."/>
            <person name="Hansen M."/>
            <person name="Howarth C."/>
            <person name="Imamovic A."/>
            <person name="Ireland A."/>
            <person name="Larimer J."/>
            <person name="McCowan C."/>
            <person name="Murphy C."/>
            <person name="Pearson M."/>
            <person name="Poon T.W."/>
            <person name="Priest M."/>
            <person name="Roberts A."/>
            <person name="Saif S."/>
            <person name="Shea T."/>
            <person name="Sisk P."/>
            <person name="Sykes S."/>
            <person name="Wortman J."/>
            <person name="Nusbaum C."/>
            <person name="Birren B."/>
        </authorList>
    </citation>
    <scope>NUCLEOTIDE SEQUENCE [LARGE SCALE GENOMIC DNA]</scope>
    <source>
        <strain evidence="3 4">MS-1</strain>
    </source>
</reference>
<dbReference type="RefSeq" id="WP_028727727.1">
    <property type="nucleotide sequence ID" value="NZ_AUAE01000018.1"/>
</dbReference>